<dbReference type="SMART" id="SM00256">
    <property type="entry name" value="FBOX"/>
    <property type="match status" value="1"/>
</dbReference>
<accession>A0A4U6TYW4</accession>
<dbReference type="Gene3D" id="1.20.1280.50">
    <property type="match status" value="1"/>
</dbReference>
<dbReference type="InterPro" id="IPR001810">
    <property type="entry name" value="F-box_dom"/>
</dbReference>
<dbReference type="PANTHER" id="PTHR34591:SF21">
    <property type="entry name" value="F-BOX DOMAIN CONTAINING PROTEIN, EXPRESSED"/>
    <property type="match status" value="1"/>
</dbReference>
<proteinExistence type="predicted"/>
<dbReference type="EMBL" id="CM016558">
    <property type="protein sequence ID" value="TKW03027.1"/>
    <property type="molecule type" value="Genomic_DNA"/>
</dbReference>
<organism evidence="2 3">
    <name type="scientific">Setaria viridis</name>
    <name type="common">Green bristlegrass</name>
    <name type="synonym">Setaria italica subsp. viridis</name>
    <dbReference type="NCBI Taxonomy" id="4556"/>
    <lineage>
        <taxon>Eukaryota</taxon>
        <taxon>Viridiplantae</taxon>
        <taxon>Streptophyta</taxon>
        <taxon>Embryophyta</taxon>
        <taxon>Tracheophyta</taxon>
        <taxon>Spermatophyta</taxon>
        <taxon>Magnoliopsida</taxon>
        <taxon>Liliopsida</taxon>
        <taxon>Poales</taxon>
        <taxon>Poaceae</taxon>
        <taxon>PACMAD clade</taxon>
        <taxon>Panicoideae</taxon>
        <taxon>Panicodae</taxon>
        <taxon>Paniceae</taxon>
        <taxon>Cenchrinae</taxon>
        <taxon>Setaria</taxon>
    </lineage>
</organism>
<name>A0A4U6TYW4_SETVI</name>
<dbReference type="Pfam" id="PF00646">
    <property type="entry name" value="F-box"/>
    <property type="match status" value="1"/>
</dbReference>
<gene>
    <name evidence="2" type="ORF">SEVIR_7G041300v2</name>
</gene>
<dbReference type="InterPro" id="IPR036047">
    <property type="entry name" value="F-box-like_dom_sf"/>
</dbReference>
<dbReference type="Proteomes" id="UP000298652">
    <property type="component" value="Chromosome 7"/>
</dbReference>
<keyword evidence="3" id="KW-1185">Reference proteome</keyword>
<dbReference type="Gramene" id="TKW03027">
    <property type="protein sequence ID" value="TKW03027"/>
    <property type="gene ID" value="SEVIR_7G041300v2"/>
</dbReference>
<protein>
    <recommendedName>
        <fullName evidence="1">F-box domain-containing protein</fullName>
    </recommendedName>
</protein>
<dbReference type="OMA" id="CFGISDR"/>
<evidence type="ECO:0000313" key="2">
    <source>
        <dbReference type="EMBL" id="TKW03027.1"/>
    </source>
</evidence>
<feature type="domain" description="F-box" evidence="1">
    <location>
        <begin position="16"/>
        <end position="56"/>
    </location>
</feature>
<reference evidence="2" key="1">
    <citation type="submission" date="2019-03" db="EMBL/GenBank/DDBJ databases">
        <title>WGS assembly of Setaria viridis.</title>
        <authorList>
            <person name="Huang P."/>
            <person name="Jenkins J."/>
            <person name="Grimwood J."/>
            <person name="Barry K."/>
            <person name="Healey A."/>
            <person name="Mamidi S."/>
            <person name="Sreedasyam A."/>
            <person name="Shu S."/>
            <person name="Feldman M."/>
            <person name="Wu J."/>
            <person name="Yu Y."/>
            <person name="Chen C."/>
            <person name="Johnson J."/>
            <person name="Rokhsar D."/>
            <person name="Baxter I."/>
            <person name="Schmutz J."/>
            <person name="Brutnell T."/>
            <person name="Kellogg E."/>
        </authorList>
    </citation>
    <scope>NUCLEOTIDE SEQUENCE [LARGE SCALE GENOMIC DNA]</scope>
</reference>
<dbReference type="SUPFAM" id="SSF81383">
    <property type="entry name" value="F-box domain"/>
    <property type="match status" value="1"/>
</dbReference>
<dbReference type="AlphaFoldDB" id="A0A4U6TYW4"/>
<evidence type="ECO:0000259" key="1">
    <source>
        <dbReference type="SMART" id="SM00256"/>
    </source>
</evidence>
<evidence type="ECO:0000313" key="3">
    <source>
        <dbReference type="Proteomes" id="UP000298652"/>
    </source>
</evidence>
<dbReference type="PANTHER" id="PTHR34591">
    <property type="entry name" value="OS03G0653100 PROTEIN-RELATED"/>
    <property type="match status" value="1"/>
</dbReference>
<sequence length="495" mass="57010">MARQSTHEDEKAAAALHEDALADVLRRLPPRSLAAARSVCKAWRAAVDGRALLLLHPVRGVFVNYVDHDRPHLFARPSPPSAVPGIDDLLDFIPKEYRRWWSVLDHCNGLLLCDMEWPSRFIVCNPATRQWALVPQRAGAKQGDHEGAYLVFDPAVSPHYEVVLIPVVPEKPPPPDRRKVDEERRALLREQEKDAEFCLDWFFSLPDGAVTANNDNVEETHQAHQIQQLPSVEEPDDDPCRLMEWPPVPWTLQVFSSRTGQWEEKAFVREDEPAGIVQDMRLDPPSKSLFHGPRQWYAVYLQGALYVHCRGSFVARISFTDDKYRVIKAPANIEYAKLYVGRLENRVCFGITHECQLRVWTLNESYGKMEWVMKCQDDLMHCAKHVGENSREMHGAWIVKEEDTVPKESSEWDSDNDDIFEVNDKVDAEFYVNQFDILGFHQYKEVVFLVGHFGVVAYHLDTSKVQYLGNARPECYYLSHSNGVYESFVYDRRSC</sequence>